<proteinExistence type="predicted"/>
<dbReference type="EMBL" id="AMCI01006723">
    <property type="protein sequence ID" value="EJW93852.1"/>
    <property type="molecule type" value="Genomic_DNA"/>
</dbReference>
<gene>
    <name evidence="1" type="ORF">EVA_18041</name>
</gene>
<protein>
    <submittedName>
        <fullName evidence="1">Uncharacterized protein</fullName>
    </submittedName>
</protein>
<evidence type="ECO:0000313" key="1">
    <source>
        <dbReference type="EMBL" id="EJW93852.1"/>
    </source>
</evidence>
<dbReference type="AlphaFoldDB" id="J9FWA5"/>
<comment type="caution">
    <text evidence="1">The sequence shown here is derived from an EMBL/GenBank/DDBJ whole genome shotgun (WGS) entry which is preliminary data.</text>
</comment>
<reference evidence="1" key="1">
    <citation type="journal article" date="2012" name="PLoS ONE">
        <title>Gene sets for utilization of primary and secondary nutrition supplies in the distal gut of endangered iberian lynx.</title>
        <authorList>
            <person name="Alcaide M."/>
            <person name="Messina E."/>
            <person name="Richter M."/>
            <person name="Bargiela R."/>
            <person name="Peplies J."/>
            <person name="Huws S.A."/>
            <person name="Newbold C.J."/>
            <person name="Golyshin P.N."/>
            <person name="Simon M.A."/>
            <person name="Lopez G."/>
            <person name="Yakimov M.M."/>
            <person name="Ferrer M."/>
        </authorList>
    </citation>
    <scope>NUCLEOTIDE SEQUENCE</scope>
</reference>
<sequence length="55" mass="6259">MLIIGVYLLFSYIPTSHTAIRVYPPLTSLYVQFCIQRPPPLKDNVAMVPLAFDCM</sequence>
<name>J9FWA5_9ZZZZ</name>
<organism evidence="1">
    <name type="scientific">gut metagenome</name>
    <dbReference type="NCBI Taxonomy" id="749906"/>
    <lineage>
        <taxon>unclassified sequences</taxon>
        <taxon>metagenomes</taxon>
        <taxon>organismal metagenomes</taxon>
    </lineage>
</organism>
<accession>J9FWA5</accession>